<organism evidence="1 2">
    <name type="scientific">Monilinia fructicola</name>
    <name type="common">Brown rot fungus</name>
    <name type="synonym">Ciboria fructicola</name>
    <dbReference type="NCBI Taxonomy" id="38448"/>
    <lineage>
        <taxon>Eukaryota</taxon>
        <taxon>Fungi</taxon>
        <taxon>Dikarya</taxon>
        <taxon>Ascomycota</taxon>
        <taxon>Pezizomycotina</taxon>
        <taxon>Leotiomycetes</taxon>
        <taxon>Helotiales</taxon>
        <taxon>Sclerotiniaceae</taxon>
        <taxon>Monilinia</taxon>
    </lineage>
</organism>
<dbReference type="AlphaFoldDB" id="A0A5M9K9R0"/>
<reference evidence="1 2" key="1">
    <citation type="submission" date="2019-06" db="EMBL/GenBank/DDBJ databases">
        <title>Genome Sequence of the Brown Rot Fungal Pathogen Monilinia fructicola.</title>
        <authorList>
            <person name="De Miccolis Angelini R.M."/>
            <person name="Landi L."/>
            <person name="Abate D."/>
            <person name="Pollastro S."/>
            <person name="Romanazzi G."/>
            <person name="Faretra F."/>
        </authorList>
    </citation>
    <scope>NUCLEOTIDE SEQUENCE [LARGE SCALE GENOMIC DNA]</scope>
    <source>
        <strain evidence="1 2">Mfrc123</strain>
    </source>
</reference>
<proteinExistence type="predicted"/>
<protein>
    <submittedName>
        <fullName evidence="1">Uncharacterized protein</fullName>
    </submittedName>
</protein>
<gene>
    <name evidence="1" type="ORF">EYC84_007231</name>
</gene>
<name>A0A5M9K9R0_MONFR</name>
<dbReference type="Proteomes" id="UP000322873">
    <property type="component" value="Unassembled WGS sequence"/>
</dbReference>
<comment type="caution">
    <text evidence="1">The sequence shown here is derived from an EMBL/GenBank/DDBJ whole genome shotgun (WGS) entry which is preliminary data.</text>
</comment>
<keyword evidence="2" id="KW-1185">Reference proteome</keyword>
<dbReference type="EMBL" id="VICG01000001">
    <property type="protein sequence ID" value="KAA8577249.1"/>
    <property type="molecule type" value="Genomic_DNA"/>
</dbReference>
<evidence type="ECO:0000313" key="1">
    <source>
        <dbReference type="EMBL" id="KAA8577249.1"/>
    </source>
</evidence>
<accession>A0A5M9K9R0</accession>
<evidence type="ECO:0000313" key="2">
    <source>
        <dbReference type="Proteomes" id="UP000322873"/>
    </source>
</evidence>
<sequence length="78" mass="8485">MLIQLVFVALGAKFELCSLNRYPLVNACASPSFSVRISCFALLCIASPSFSYISTDAHCIVQSLKARKGAHSQKPCNF</sequence>